<dbReference type="Proteomes" id="UP000186535">
    <property type="component" value="Unassembled WGS sequence"/>
</dbReference>
<dbReference type="RefSeq" id="WP_073519151.1">
    <property type="nucleotide sequence ID" value="NZ_MPOM01000070.1"/>
</dbReference>
<sequence>MAKKDIIAEIVEENPSLDPKQLDDNYTVPQLEALQQQLRNEKVIPNTVKYRLKDSNTQYAECYAEGSFTLAGDQEKELPAAPSKTLLDRIEYGFIVEVK</sequence>
<protein>
    <submittedName>
        <fullName evidence="1">Uncharacterized protein</fullName>
    </submittedName>
</protein>
<dbReference type="AlphaFoldDB" id="A0A1C4FPK7"/>
<dbReference type="EMBL" id="MPON01000037">
    <property type="protein sequence ID" value="OKA30463.1"/>
    <property type="molecule type" value="Genomic_DNA"/>
</dbReference>
<organism evidence="1 2">
    <name type="scientific">Bacillus cereus</name>
    <dbReference type="NCBI Taxonomy" id="1396"/>
    <lineage>
        <taxon>Bacteria</taxon>
        <taxon>Bacillati</taxon>
        <taxon>Bacillota</taxon>
        <taxon>Bacilli</taxon>
        <taxon>Bacillales</taxon>
        <taxon>Bacillaceae</taxon>
        <taxon>Bacillus</taxon>
        <taxon>Bacillus cereus group</taxon>
    </lineage>
</organism>
<gene>
    <name evidence="1" type="ORF">BJR07_29785</name>
</gene>
<comment type="caution">
    <text evidence="1">The sequence shown here is derived from an EMBL/GenBank/DDBJ whole genome shotgun (WGS) entry which is preliminary data.</text>
</comment>
<proteinExistence type="predicted"/>
<accession>A0A1C4FPK7</accession>
<name>A0A1C4FPK7_BACCE</name>
<reference evidence="1 2" key="1">
    <citation type="submission" date="2016-11" db="EMBL/GenBank/DDBJ databases">
        <title>Identification of Bacillus cereus isolated from egg-white.</title>
        <authorList>
            <person name="Soni A."/>
            <person name="Oey I."/>
            <person name="Silcock P."/>
            <person name="Bremer P."/>
        </authorList>
    </citation>
    <scope>NUCLEOTIDE SEQUENCE [LARGE SCALE GENOMIC DNA]</scope>
    <source>
        <strain evidence="1 2">NZAS03</strain>
    </source>
</reference>
<evidence type="ECO:0000313" key="1">
    <source>
        <dbReference type="EMBL" id="OKA30463.1"/>
    </source>
</evidence>
<evidence type="ECO:0000313" key="2">
    <source>
        <dbReference type="Proteomes" id="UP000186535"/>
    </source>
</evidence>